<evidence type="ECO:0000256" key="6">
    <source>
        <dbReference type="ARBA" id="ARBA00022741"/>
    </source>
</evidence>
<dbReference type="Proteomes" id="UP000887565">
    <property type="component" value="Unplaced"/>
</dbReference>
<evidence type="ECO:0000256" key="10">
    <source>
        <dbReference type="RuleBase" id="RU367135"/>
    </source>
</evidence>
<evidence type="ECO:0000256" key="8">
    <source>
        <dbReference type="ARBA" id="ARBA00030585"/>
    </source>
</evidence>
<dbReference type="EC" id="6.3.2.2" evidence="3 10"/>
<evidence type="ECO:0000313" key="12">
    <source>
        <dbReference type="WBParaSite" id="nRc.2.0.1.t03673-RA"/>
    </source>
</evidence>
<dbReference type="InterPro" id="IPR004308">
    <property type="entry name" value="GCS"/>
</dbReference>
<accession>A0A915HNZ8</accession>
<evidence type="ECO:0000256" key="7">
    <source>
        <dbReference type="ARBA" id="ARBA00022840"/>
    </source>
</evidence>
<reference evidence="12" key="1">
    <citation type="submission" date="2022-11" db="UniProtKB">
        <authorList>
            <consortium name="WormBaseParasite"/>
        </authorList>
    </citation>
    <scope>IDENTIFICATION</scope>
</reference>
<evidence type="ECO:0000256" key="5">
    <source>
        <dbReference type="ARBA" id="ARBA00022684"/>
    </source>
</evidence>
<sequence>MGLLTVGEPLNWSETEKVIDYVKKHGIEQFINLYHKLKERHGDCLKWGDEIEYNIVKFDHENKKVHLALKGEQILEKLMSEESKDPSKNEFLWRPEYASYMLEGTPGRPYGGLLHCFNVVEGNMKNRRKHLQSMLEKDEVLLTIGAFPRLGCPDFCRPNLKPSPDSGVTRSLFFPDDAIFKAHPRFKNLTRNIRERRGEKVVINVPVYRDEKTPMFLENDEDLAALGDERSGGEAKRARKPYHIYMDAMGFGMGCCCLQVTFQTVNVCEARWLYDQLTPITPVLLALSASTPIFRGYLADVDSRWNIISASIPDVCIQEQIKLLV</sequence>
<comment type="similarity">
    <text evidence="2 10">Belongs to the glutamate--cysteine ligase type 3 family.</text>
</comment>
<dbReference type="FunFam" id="3.30.590.50:FF:000002">
    <property type="entry name" value="Glutamate--cysteine ligase catalytic subunit"/>
    <property type="match status" value="1"/>
</dbReference>
<proteinExistence type="inferred from homology"/>
<dbReference type="SUPFAM" id="SSF55931">
    <property type="entry name" value="Glutamine synthetase/guanido kinase"/>
    <property type="match status" value="1"/>
</dbReference>
<dbReference type="AlphaFoldDB" id="A0A915HNZ8"/>
<dbReference type="PANTHER" id="PTHR11164">
    <property type="entry name" value="GLUTAMATE CYSTEINE LIGASE"/>
    <property type="match status" value="1"/>
</dbReference>
<keyword evidence="5 10" id="KW-0317">Glutathione biosynthesis</keyword>
<evidence type="ECO:0000313" key="11">
    <source>
        <dbReference type="Proteomes" id="UP000887565"/>
    </source>
</evidence>
<keyword evidence="6 10" id="KW-0547">Nucleotide-binding</keyword>
<dbReference type="OMA" id="ATELCEC"/>
<dbReference type="GO" id="GO:0017109">
    <property type="term" value="C:glutamate-cysteine ligase complex"/>
    <property type="evidence" value="ECO:0007669"/>
    <property type="project" value="TreeGrafter"/>
</dbReference>
<evidence type="ECO:0000256" key="1">
    <source>
        <dbReference type="ARBA" id="ARBA00005006"/>
    </source>
</evidence>
<comment type="pathway">
    <text evidence="1 10">Sulfur metabolism; glutathione biosynthesis; glutathione from L-cysteine and L-glutamate: step 1/2.</text>
</comment>
<dbReference type="GO" id="GO:0006750">
    <property type="term" value="P:glutathione biosynthetic process"/>
    <property type="evidence" value="ECO:0007669"/>
    <property type="project" value="UniProtKB-UniRule"/>
</dbReference>
<dbReference type="GO" id="GO:0005524">
    <property type="term" value="F:ATP binding"/>
    <property type="evidence" value="ECO:0007669"/>
    <property type="project" value="UniProtKB-UniRule"/>
</dbReference>
<protein>
    <recommendedName>
        <fullName evidence="3 10">Glutamate--cysteine ligase</fullName>
        <ecNumber evidence="3 10">6.3.2.2</ecNumber>
    </recommendedName>
    <alternativeName>
        <fullName evidence="9 10">Gamma-ECS</fullName>
    </alternativeName>
    <alternativeName>
        <fullName evidence="8 10">Gamma-glutamylcysteine synthetase</fullName>
    </alternativeName>
</protein>
<dbReference type="Gene3D" id="3.30.590.50">
    <property type="match status" value="1"/>
</dbReference>
<evidence type="ECO:0000256" key="9">
    <source>
        <dbReference type="ARBA" id="ARBA00032122"/>
    </source>
</evidence>
<keyword evidence="7 10" id="KW-0067">ATP-binding</keyword>
<organism evidence="11 12">
    <name type="scientific">Romanomermis culicivorax</name>
    <name type="common">Nematode worm</name>
    <dbReference type="NCBI Taxonomy" id="13658"/>
    <lineage>
        <taxon>Eukaryota</taxon>
        <taxon>Metazoa</taxon>
        <taxon>Ecdysozoa</taxon>
        <taxon>Nematoda</taxon>
        <taxon>Enoplea</taxon>
        <taxon>Dorylaimia</taxon>
        <taxon>Mermithida</taxon>
        <taxon>Mermithoidea</taxon>
        <taxon>Mermithidae</taxon>
        <taxon>Romanomermis</taxon>
    </lineage>
</organism>
<evidence type="ECO:0000256" key="2">
    <source>
        <dbReference type="ARBA" id="ARBA00008100"/>
    </source>
</evidence>
<dbReference type="WBParaSite" id="nRc.2.0.1.t03673-RA">
    <property type="protein sequence ID" value="nRc.2.0.1.t03673-RA"/>
    <property type="gene ID" value="nRc.2.0.1.g03673"/>
</dbReference>
<comment type="catalytic activity">
    <reaction evidence="10">
        <text>L-cysteine + L-glutamate + ATP = gamma-L-glutamyl-L-cysteine + ADP + phosphate + H(+)</text>
        <dbReference type="Rhea" id="RHEA:13285"/>
        <dbReference type="ChEBI" id="CHEBI:15378"/>
        <dbReference type="ChEBI" id="CHEBI:29985"/>
        <dbReference type="ChEBI" id="CHEBI:30616"/>
        <dbReference type="ChEBI" id="CHEBI:35235"/>
        <dbReference type="ChEBI" id="CHEBI:43474"/>
        <dbReference type="ChEBI" id="CHEBI:58173"/>
        <dbReference type="ChEBI" id="CHEBI:456216"/>
        <dbReference type="EC" id="6.3.2.2"/>
    </reaction>
</comment>
<evidence type="ECO:0000256" key="4">
    <source>
        <dbReference type="ARBA" id="ARBA00022598"/>
    </source>
</evidence>
<dbReference type="Pfam" id="PF03074">
    <property type="entry name" value="GCS"/>
    <property type="match status" value="1"/>
</dbReference>
<keyword evidence="4 10" id="KW-0436">Ligase</keyword>
<name>A0A915HNZ8_ROMCU</name>
<keyword evidence="11" id="KW-1185">Reference proteome</keyword>
<dbReference type="PANTHER" id="PTHR11164:SF0">
    <property type="entry name" value="GLUTAMATE--CYSTEINE LIGASE CATALYTIC SUBUNIT"/>
    <property type="match status" value="1"/>
</dbReference>
<evidence type="ECO:0000256" key="3">
    <source>
        <dbReference type="ARBA" id="ARBA00012220"/>
    </source>
</evidence>
<dbReference type="InterPro" id="IPR014746">
    <property type="entry name" value="Gln_synth/guanido_kin_cat_dom"/>
</dbReference>
<dbReference type="GO" id="GO:0004357">
    <property type="term" value="F:glutamate-cysteine ligase activity"/>
    <property type="evidence" value="ECO:0007669"/>
    <property type="project" value="UniProtKB-UniRule"/>
</dbReference>